<dbReference type="Proteomes" id="UP001375240">
    <property type="component" value="Unassembled WGS sequence"/>
</dbReference>
<dbReference type="GO" id="GO:0005829">
    <property type="term" value="C:cytosol"/>
    <property type="evidence" value="ECO:0007669"/>
    <property type="project" value="TreeGrafter"/>
</dbReference>
<keyword evidence="3" id="KW-1185">Reference proteome</keyword>
<sequence>MTSHPPLLAVLECDQPLDAARISRGGHSGVWTSVFSTALKELSLPLGSIVISRYNAEDTLPSFDTDRFDAVLISGSRYNAWADDAWIVRLVDFTKACVERKVPVIGICFGHQIVGRALGSVVNRNEAGWEVAPTALDLSEKGKEVFGQDTLTLHLMNRDIVRTCPSGLTILASTPKTEIHGLYQPGAIFTVQGHPEFESEITAELLKMRNDSKVIPDDTYADALKRIDRPHDGIVVGKALLKFLGVAA</sequence>
<dbReference type="GO" id="GO:0005634">
    <property type="term" value="C:nucleus"/>
    <property type="evidence" value="ECO:0007669"/>
    <property type="project" value="TreeGrafter"/>
</dbReference>
<dbReference type="PROSITE" id="PS51273">
    <property type="entry name" value="GATASE_TYPE_1"/>
    <property type="match status" value="1"/>
</dbReference>
<gene>
    <name evidence="2" type="ORF">TWF696_007632</name>
</gene>
<dbReference type="PANTHER" id="PTHR42695">
    <property type="entry name" value="GLUTAMINE AMIDOTRANSFERASE YLR126C-RELATED"/>
    <property type="match status" value="1"/>
</dbReference>
<dbReference type="PANTHER" id="PTHR42695:SF5">
    <property type="entry name" value="GLUTAMINE AMIDOTRANSFERASE YLR126C-RELATED"/>
    <property type="match status" value="1"/>
</dbReference>
<evidence type="ECO:0000313" key="2">
    <source>
        <dbReference type="EMBL" id="KAK6343981.1"/>
    </source>
</evidence>
<dbReference type="CDD" id="cd01741">
    <property type="entry name" value="GATase1_1"/>
    <property type="match status" value="1"/>
</dbReference>
<proteinExistence type="predicted"/>
<comment type="caution">
    <text evidence="2">The sequence shown here is derived from an EMBL/GenBank/DDBJ whole genome shotgun (WGS) entry which is preliminary data.</text>
</comment>
<organism evidence="2 3">
    <name type="scientific">Orbilia brochopaga</name>
    <dbReference type="NCBI Taxonomy" id="3140254"/>
    <lineage>
        <taxon>Eukaryota</taxon>
        <taxon>Fungi</taxon>
        <taxon>Dikarya</taxon>
        <taxon>Ascomycota</taxon>
        <taxon>Pezizomycotina</taxon>
        <taxon>Orbiliomycetes</taxon>
        <taxon>Orbiliales</taxon>
        <taxon>Orbiliaceae</taxon>
        <taxon>Orbilia</taxon>
    </lineage>
</organism>
<evidence type="ECO:0000259" key="1">
    <source>
        <dbReference type="Pfam" id="PF00117"/>
    </source>
</evidence>
<reference evidence="2 3" key="1">
    <citation type="submission" date="2019-10" db="EMBL/GenBank/DDBJ databases">
        <authorList>
            <person name="Palmer J.M."/>
        </authorList>
    </citation>
    <scope>NUCLEOTIDE SEQUENCE [LARGE SCALE GENOMIC DNA]</scope>
    <source>
        <strain evidence="2 3">TWF696</strain>
    </source>
</reference>
<dbReference type="AlphaFoldDB" id="A0AAV9UL24"/>
<dbReference type="InterPro" id="IPR029062">
    <property type="entry name" value="Class_I_gatase-like"/>
</dbReference>
<name>A0AAV9UL24_9PEZI</name>
<accession>A0AAV9UL24</accession>
<dbReference type="InterPro" id="IPR017926">
    <property type="entry name" value="GATASE"/>
</dbReference>
<protein>
    <recommendedName>
        <fullName evidence="1">Glutamine amidotransferase domain-containing protein</fullName>
    </recommendedName>
</protein>
<dbReference type="SUPFAM" id="SSF52317">
    <property type="entry name" value="Class I glutamine amidotransferase-like"/>
    <property type="match status" value="1"/>
</dbReference>
<dbReference type="EMBL" id="JAVHNQ010000006">
    <property type="protein sequence ID" value="KAK6343981.1"/>
    <property type="molecule type" value="Genomic_DNA"/>
</dbReference>
<dbReference type="InterPro" id="IPR044992">
    <property type="entry name" value="ChyE-like"/>
</dbReference>
<evidence type="ECO:0000313" key="3">
    <source>
        <dbReference type="Proteomes" id="UP001375240"/>
    </source>
</evidence>
<dbReference type="Pfam" id="PF00117">
    <property type="entry name" value="GATase"/>
    <property type="match status" value="1"/>
</dbReference>
<dbReference type="Gene3D" id="3.40.50.880">
    <property type="match status" value="1"/>
</dbReference>
<feature type="domain" description="Glutamine amidotransferase" evidence="1">
    <location>
        <begin position="61"/>
        <end position="201"/>
    </location>
</feature>